<evidence type="ECO:0000313" key="3">
    <source>
        <dbReference type="EMBL" id="BCI52460.1"/>
    </source>
</evidence>
<dbReference type="Proteomes" id="UP000515734">
    <property type="component" value="Chromosome"/>
</dbReference>
<evidence type="ECO:0000256" key="1">
    <source>
        <dbReference type="SAM" id="MobiDB-lite"/>
    </source>
</evidence>
<gene>
    <name evidence="3" type="ORF">NIIDNTM18_17380</name>
</gene>
<protein>
    <recommendedName>
        <fullName evidence="5">SH3 domain-containing protein</fullName>
    </recommendedName>
</protein>
<reference evidence="3 4" key="1">
    <citation type="submission" date="2020-07" db="EMBL/GenBank/DDBJ databases">
        <title>Complete genome sequence of Mycolicibacterium litorale like strain isolated from cardiac implantable electronic device infection.</title>
        <authorList>
            <person name="Fukano H."/>
            <person name="Miyama H."/>
            <person name="Hoshino Y."/>
        </authorList>
    </citation>
    <scope>NUCLEOTIDE SEQUENCE [LARGE SCALE GENOMIC DNA]</scope>
    <source>
        <strain evidence="3 4">NIIDNTM18</strain>
    </source>
</reference>
<accession>A0A6S6P708</accession>
<name>A0A6S6P708_9MYCO</name>
<dbReference type="EMBL" id="AP023287">
    <property type="protein sequence ID" value="BCI52460.1"/>
    <property type="molecule type" value="Genomic_DNA"/>
</dbReference>
<evidence type="ECO:0008006" key="5">
    <source>
        <dbReference type="Google" id="ProtNLM"/>
    </source>
</evidence>
<feature type="region of interest" description="Disordered" evidence="1">
    <location>
        <begin position="139"/>
        <end position="166"/>
    </location>
</feature>
<sequence>MSHITAGKASPLLLAAATAVGAAGLFTLAAPAQAACRYEFPGSFVLNQSNGFRVEFPATGQNTSGKAVAYNNRQQVANAGDATAFINGSDVNITIGWEGGAVGRYTGTVRENRTVAGQTQDLANGSSASWESVTALNCAPEQAPSPTPGPTPPADAPPSATVNGDVDLYDAPGGDGNVIGILRKGEQVQLPRPCPANQWCEVSGRGWVWGDFLQ</sequence>
<evidence type="ECO:0000256" key="2">
    <source>
        <dbReference type="SAM" id="SignalP"/>
    </source>
</evidence>
<dbReference type="RefSeq" id="WP_185295279.1">
    <property type="nucleotide sequence ID" value="NZ_AP023287.1"/>
</dbReference>
<evidence type="ECO:0000313" key="4">
    <source>
        <dbReference type="Proteomes" id="UP000515734"/>
    </source>
</evidence>
<feature type="signal peptide" evidence="2">
    <location>
        <begin position="1"/>
        <end position="34"/>
    </location>
</feature>
<feature type="compositionally biased region" description="Pro residues" evidence="1">
    <location>
        <begin position="143"/>
        <end position="156"/>
    </location>
</feature>
<keyword evidence="2" id="KW-0732">Signal</keyword>
<dbReference type="AlphaFoldDB" id="A0A6S6P708"/>
<organism evidence="3 4">
    <name type="scientific">Mycolicibacterium litorale</name>
    <dbReference type="NCBI Taxonomy" id="758802"/>
    <lineage>
        <taxon>Bacteria</taxon>
        <taxon>Bacillati</taxon>
        <taxon>Actinomycetota</taxon>
        <taxon>Actinomycetes</taxon>
        <taxon>Mycobacteriales</taxon>
        <taxon>Mycobacteriaceae</taxon>
        <taxon>Mycolicibacterium</taxon>
    </lineage>
</organism>
<feature type="chain" id="PRO_5027970660" description="SH3 domain-containing protein" evidence="2">
    <location>
        <begin position="35"/>
        <end position="214"/>
    </location>
</feature>
<proteinExistence type="predicted"/>